<evidence type="ECO:0000313" key="3">
    <source>
        <dbReference type="Proteomes" id="UP000233551"/>
    </source>
</evidence>
<evidence type="ECO:0000313" key="2">
    <source>
        <dbReference type="EMBL" id="PKI42434.1"/>
    </source>
</evidence>
<proteinExistence type="predicted"/>
<feature type="region of interest" description="Disordered" evidence="1">
    <location>
        <begin position="64"/>
        <end position="89"/>
    </location>
</feature>
<dbReference type="EMBL" id="PGOL01003159">
    <property type="protein sequence ID" value="PKI42434.1"/>
    <property type="molecule type" value="Genomic_DNA"/>
</dbReference>
<accession>A0A2I0IEK0</accession>
<feature type="region of interest" description="Disordered" evidence="1">
    <location>
        <begin position="1"/>
        <end position="46"/>
    </location>
</feature>
<comment type="caution">
    <text evidence="2">The sequence shown here is derived from an EMBL/GenBank/DDBJ whole genome shotgun (WGS) entry which is preliminary data.</text>
</comment>
<sequence>MHEEKSRGSGLESRKTRLEATGKRTREVAAATARGKPGRHASSDHGRCKIGLVELLRDRSRRSWVVPNVPSPKQTRNSERKFGKNAKNPVKRERVERWLCTVDWLSDRDHLSTGKSEGYEGPFERDGMTRQGRGAKWHA</sequence>
<organism evidence="2 3">
    <name type="scientific">Punica granatum</name>
    <name type="common">Pomegranate</name>
    <dbReference type="NCBI Taxonomy" id="22663"/>
    <lineage>
        <taxon>Eukaryota</taxon>
        <taxon>Viridiplantae</taxon>
        <taxon>Streptophyta</taxon>
        <taxon>Embryophyta</taxon>
        <taxon>Tracheophyta</taxon>
        <taxon>Spermatophyta</taxon>
        <taxon>Magnoliopsida</taxon>
        <taxon>eudicotyledons</taxon>
        <taxon>Gunneridae</taxon>
        <taxon>Pentapetalae</taxon>
        <taxon>rosids</taxon>
        <taxon>malvids</taxon>
        <taxon>Myrtales</taxon>
        <taxon>Lythraceae</taxon>
        <taxon>Punica</taxon>
    </lineage>
</organism>
<gene>
    <name evidence="2" type="ORF">CRG98_037165</name>
</gene>
<dbReference type="AlphaFoldDB" id="A0A2I0IEK0"/>
<feature type="compositionally biased region" description="Basic and acidic residues" evidence="1">
    <location>
        <begin position="1"/>
        <end position="27"/>
    </location>
</feature>
<feature type="region of interest" description="Disordered" evidence="1">
    <location>
        <begin position="111"/>
        <end position="139"/>
    </location>
</feature>
<name>A0A2I0IEK0_PUNGR</name>
<evidence type="ECO:0000256" key="1">
    <source>
        <dbReference type="SAM" id="MobiDB-lite"/>
    </source>
</evidence>
<protein>
    <submittedName>
        <fullName evidence="2">Uncharacterized protein</fullName>
    </submittedName>
</protein>
<reference evidence="2 3" key="1">
    <citation type="submission" date="2017-11" db="EMBL/GenBank/DDBJ databases">
        <title>De-novo sequencing of pomegranate (Punica granatum L.) genome.</title>
        <authorList>
            <person name="Akparov Z."/>
            <person name="Amiraslanov A."/>
            <person name="Hajiyeva S."/>
            <person name="Abbasov M."/>
            <person name="Kaur K."/>
            <person name="Hamwieh A."/>
            <person name="Solovyev V."/>
            <person name="Salamov A."/>
            <person name="Braich B."/>
            <person name="Kosarev P."/>
            <person name="Mahmoud A."/>
            <person name="Hajiyev E."/>
            <person name="Babayeva S."/>
            <person name="Izzatullayeva V."/>
            <person name="Mammadov A."/>
            <person name="Mammadov A."/>
            <person name="Sharifova S."/>
            <person name="Ojaghi J."/>
            <person name="Eynullazada K."/>
            <person name="Bayramov B."/>
            <person name="Abdulazimova A."/>
            <person name="Shahmuradov I."/>
        </authorList>
    </citation>
    <scope>NUCLEOTIDE SEQUENCE [LARGE SCALE GENOMIC DNA]</scope>
    <source>
        <strain evidence="3">cv. AG2017</strain>
        <tissue evidence="2">Leaf</tissue>
    </source>
</reference>
<dbReference type="Proteomes" id="UP000233551">
    <property type="component" value="Unassembled WGS sequence"/>
</dbReference>
<keyword evidence="3" id="KW-1185">Reference proteome</keyword>